<feature type="transmembrane region" description="Helical" evidence="14">
    <location>
        <begin position="515"/>
        <end position="534"/>
    </location>
</feature>
<keyword evidence="10 11" id="KW-0012">Acyltransferase</keyword>
<dbReference type="GO" id="GO:0019432">
    <property type="term" value="P:triglyceride biosynthetic process"/>
    <property type="evidence" value="ECO:0007669"/>
    <property type="project" value="UniProtKB-UniPathway"/>
</dbReference>
<dbReference type="GO" id="GO:0005789">
    <property type="term" value="C:endoplasmic reticulum membrane"/>
    <property type="evidence" value="ECO:0007669"/>
    <property type="project" value="UniProtKB-SubCell"/>
</dbReference>
<evidence type="ECO:0000256" key="5">
    <source>
        <dbReference type="ARBA" id="ARBA00022679"/>
    </source>
</evidence>
<evidence type="ECO:0000256" key="3">
    <source>
        <dbReference type="ARBA" id="ARBA00005189"/>
    </source>
</evidence>
<keyword evidence="9 11" id="KW-0472">Membrane</keyword>
<dbReference type="Pfam" id="PF03062">
    <property type="entry name" value="MBOAT"/>
    <property type="match status" value="1"/>
</dbReference>
<dbReference type="InterPro" id="IPR004299">
    <property type="entry name" value="MBOAT_fam"/>
</dbReference>
<comment type="similarity">
    <text evidence="4 11">Belongs to the membrane-bound acyltransferase family. Sterol o-acyltransferase subfamily.</text>
</comment>
<evidence type="ECO:0000256" key="11">
    <source>
        <dbReference type="PIRNR" id="PIRNR000439"/>
    </source>
</evidence>
<gene>
    <name evidence="15" type="primary">DGAT1b</name>
</gene>
<feature type="transmembrane region" description="Helical" evidence="14">
    <location>
        <begin position="457"/>
        <end position="479"/>
    </location>
</feature>
<name>A0A411PNL0_9CHLO</name>
<feature type="transmembrane region" description="Helical" evidence="14">
    <location>
        <begin position="379"/>
        <end position="406"/>
    </location>
</feature>
<evidence type="ECO:0000256" key="8">
    <source>
        <dbReference type="ARBA" id="ARBA00022989"/>
    </source>
</evidence>
<evidence type="ECO:0000256" key="4">
    <source>
        <dbReference type="ARBA" id="ARBA00009010"/>
    </source>
</evidence>
<dbReference type="EMBL" id="MH523420">
    <property type="protein sequence ID" value="QBG05554.1"/>
    <property type="molecule type" value="mRNA"/>
</dbReference>
<protein>
    <recommendedName>
        <fullName evidence="11">O-acyltransferase</fullName>
    </recommendedName>
</protein>
<keyword evidence="8 14" id="KW-1133">Transmembrane helix</keyword>
<feature type="transmembrane region" description="Helical" evidence="14">
    <location>
        <begin position="238"/>
        <end position="256"/>
    </location>
</feature>
<dbReference type="UniPathway" id="UPA00282"/>
<accession>A0A411PNL0</accession>
<dbReference type="InterPro" id="IPR014371">
    <property type="entry name" value="Oat_ACAT_DAG_ARE"/>
</dbReference>
<feature type="active site" evidence="12">
    <location>
        <position position="471"/>
    </location>
</feature>
<feature type="transmembrane region" description="Helical" evidence="14">
    <location>
        <begin position="485"/>
        <end position="503"/>
    </location>
</feature>
<comment type="pathway">
    <text evidence="2">Glycerolipid metabolism; triacylglycerol biosynthesis.</text>
</comment>
<dbReference type="PANTHER" id="PTHR10408">
    <property type="entry name" value="STEROL O-ACYLTRANSFERASE"/>
    <property type="match status" value="1"/>
</dbReference>
<organism evidence="15">
    <name type="scientific">Chromochloris zofingiensis</name>
    <dbReference type="NCBI Taxonomy" id="31302"/>
    <lineage>
        <taxon>Eukaryota</taxon>
        <taxon>Viridiplantae</taxon>
        <taxon>Chlorophyta</taxon>
        <taxon>core chlorophytes</taxon>
        <taxon>Chlorophyceae</taxon>
        <taxon>CS clade</taxon>
        <taxon>Sphaeropleales</taxon>
        <taxon>Chromochloridaceae</taxon>
        <taxon>Chromochloris</taxon>
    </lineage>
</organism>
<dbReference type="GO" id="GO:0004144">
    <property type="term" value="F:diacylglycerol O-acyltransferase activity"/>
    <property type="evidence" value="ECO:0007669"/>
    <property type="project" value="UniProtKB-ARBA"/>
</dbReference>
<keyword evidence="5 11" id="KW-0808">Transferase</keyword>
<sequence>MEGARITTRPSPVTVAADELPETPFSSVSYDTSADADAIDSHQDQDVSSRRKRAKSAWNRLLRTETLLNEATPRGQKTGPMIGSSPLSYVTRDSYLSLQTVWTEKHDGLVNLAVVIFVCYHLRFLLDNLLNHGLYLRVPNVVMSSLQGPGVPPALWCVPMLLGFACNAVFIEKLAAWLLETEQQYWTEIDKKDDTKAKADFPALQQRNKWVTFIANVLNTSMQLVVPCFIVLTHDVPILLGSILTLLTIIEWLKLVSYAHCNWDERVARREGQSRVGEKGGGPLTKSGGDDPAWAVLKYPENVTIKNMFWYLLTPTLTYQVNFPMSPKFRPMLLLRWSIELVVFQTLFYFMADQFLAPAMVSSIKPMRELEFMRFLERMFAMALPNVYCWLLMFYSLFHLLCNILAEITRFGDREFYKEWWNARDLGEYWKLWNIPVHRWCLRTLYYPALRYGYSKFWAGMAAFVVSAVFHEVLPAVPLRMMRGYGFWGMVLQVPLVALTMFLRKALKTDALGNYFLWLVFCFVGQPMMFAMYYHDWLVAHKGNAALMSH</sequence>
<evidence type="ECO:0000256" key="2">
    <source>
        <dbReference type="ARBA" id="ARBA00004771"/>
    </source>
</evidence>
<comment type="pathway">
    <text evidence="3">Lipid metabolism.</text>
</comment>
<keyword evidence="6 14" id="KW-0812">Transmembrane</keyword>
<feature type="transmembrane region" description="Helical" evidence="14">
    <location>
        <begin position="333"/>
        <end position="352"/>
    </location>
</feature>
<dbReference type="PANTHER" id="PTHR10408:SF7">
    <property type="entry name" value="DIACYLGLYCEROL O-ACYLTRANSFERASE 1"/>
    <property type="match status" value="1"/>
</dbReference>
<reference evidence="15" key="1">
    <citation type="submission" date="2018-06" db="EMBL/GenBank/DDBJ databases">
        <authorList>
            <person name="Mao X."/>
            <person name="Liu J."/>
            <person name="Chen F."/>
        </authorList>
    </citation>
    <scope>NUCLEOTIDE SEQUENCE</scope>
</reference>
<evidence type="ECO:0000256" key="13">
    <source>
        <dbReference type="SAM" id="MobiDB-lite"/>
    </source>
</evidence>
<evidence type="ECO:0000313" key="15">
    <source>
        <dbReference type="EMBL" id="QBG05554.1"/>
    </source>
</evidence>
<evidence type="ECO:0000256" key="7">
    <source>
        <dbReference type="ARBA" id="ARBA00022824"/>
    </source>
</evidence>
<evidence type="ECO:0000256" key="10">
    <source>
        <dbReference type="ARBA" id="ARBA00023315"/>
    </source>
</evidence>
<evidence type="ECO:0000256" key="14">
    <source>
        <dbReference type="SAM" id="Phobius"/>
    </source>
</evidence>
<evidence type="ECO:0000256" key="6">
    <source>
        <dbReference type="ARBA" id="ARBA00022692"/>
    </source>
</evidence>
<dbReference type="PIRSF" id="PIRSF000439">
    <property type="entry name" value="Oat_ACAT_DAG_ARE"/>
    <property type="match status" value="1"/>
</dbReference>
<evidence type="ECO:0000256" key="9">
    <source>
        <dbReference type="ARBA" id="ARBA00023136"/>
    </source>
</evidence>
<evidence type="ECO:0000256" key="1">
    <source>
        <dbReference type="ARBA" id="ARBA00004477"/>
    </source>
</evidence>
<feature type="region of interest" description="Disordered" evidence="13">
    <location>
        <begin position="1"/>
        <end position="29"/>
    </location>
</feature>
<feature type="transmembrane region" description="Helical" evidence="14">
    <location>
        <begin position="153"/>
        <end position="171"/>
    </location>
</feature>
<evidence type="ECO:0000256" key="12">
    <source>
        <dbReference type="PIRSR" id="PIRSR000439-1"/>
    </source>
</evidence>
<comment type="subcellular location">
    <subcellularLocation>
        <location evidence="1 11">Endoplasmic reticulum membrane</location>
        <topology evidence="1 11">Multi-pass membrane protein</topology>
    </subcellularLocation>
</comment>
<proteinExistence type="evidence at transcript level"/>
<dbReference type="BRENDA" id="2.3.1.20">
    <property type="organism ID" value="13010"/>
</dbReference>
<feature type="transmembrane region" description="Helical" evidence="14">
    <location>
        <begin position="210"/>
        <end position="232"/>
    </location>
</feature>
<keyword evidence="7 11" id="KW-0256">Endoplasmic reticulum</keyword>
<dbReference type="AlphaFoldDB" id="A0A411PNL0"/>
<feature type="transmembrane region" description="Helical" evidence="14">
    <location>
        <begin position="108"/>
        <end position="126"/>
    </location>
</feature>